<dbReference type="PROSITE" id="PS50850">
    <property type="entry name" value="MFS"/>
    <property type="match status" value="1"/>
</dbReference>
<dbReference type="GO" id="GO:0022857">
    <property type="term" value="F:transmembrane transporter activity"/>
    <property type="evidence" value="ECO:0007669"/>
    <property type="project" value="InterPro"/>
</dbReference>
<dbReference type="GeneID" id="54476593"/>
<evidence type="ECO:0000313" key="12">
    <source>
        <dbReference type="EMBL" id="KAF2481263.1"/>
    </source>
</evidence>
<feature type="transmembrane region" description="Helical" evidence="10">
    <location>
        <begin position="522"/>
        <end position="543"/>
    </location>
</feature>
<dbReference type="InterPro" id="IPR020846">
    <property type="entry name" value="MFS_dom"/>
</dbReference>
<feature type="transmembrane region" description="Helical" evidence="10">
    <location>
        <begin position="176"/>
        <end position="193"/>
    </location>
</feature>
<comment type="similarity">
    <text evidence="5">Belongs to the major facilitator superfamily. CAR1 family.</text>
</comment>
<name>A0A6A6PP97_9PEZI</name>
<dbReference type="OrthoDB" id="9986881at2759"/>
<sequence length="558" mass="60735">MHGESRSQLAQDDDETHSEALSKADNGFDSDHPSSHQDESLSSPEQEPKLEARLPPSNGTGDVERNAAAAGFSNDSRGKQEDERQAFLVKWEEGEKGNPRNFSPVRKAFLTFLLGMLALSASLGSSIIAQAQPQLAEYLGISEEITVFAVSLYVLGFVFGPLLWAPLSEQHGRKISMLPALLGLGLFSIGTAVSKNAASVFLTRFFAGVFGSAPVSNVSAALGDLYEPRARGIAVSFYAVCTVGGPTLGPTIAAAILSAPGLDWRWTEYVEAIFVFGITVIAYFFMPELYGPVLLQRKARRLRKETGDNRYWHPHESSTMNFSNILTKHLSRPLLMLTTEPIVTCIAIYASFVYGLLYLELEVFPIVYRQQRQWGLVVSTLPFLGLFLGVFFALIINLAFQPYYSRAVANNNGRAVPEARLPPMIVGSTFFVIGLFLFAWTGPPPTNPAPSIIATVFIGAGLTTSTPSFNVIFQQCINFLVDSYGLHAASAVSANTFLRSFFAFGLPLAANPMFHNLGVGPAGSILGGVAVLAWPVPLVFMKYGRRLRARSKMAPEEE</sequence>
<proteinExistence type="inferred from homology"/>
<reference evidence="12" key="1">
    <citation type="journal article" date="2020" name="Stud. Mycol.">
        <title>101 Dothideomycetes genomes: a test case for predicting lifestyles and emergence of pathogens.</title>
        <authorList>
            <person name="Haridas S."/>
            <person name="Albert R."/>
            <person name="Binder M."/>
            <person name="Bloem J."/>
            <person name="Labutti K."/>
            <person name="Salamov A."/>
            <person name="Andreopoulos B."/>
            <person name="Baker S."/>
            <person name="Barry K."/>
            <person name="Bills G."/>
            <person name="Bluhm B."/>
            <person name="Cannon C."/>
            <person name="Castanera R."/>
            <person name="Culley D."/>
            <person name="Daum C."/>
            <person name="Ezra D."/>
            <person name="Gonzalez J."/>
            <person name="Henrissat B."/>
            <person name="Kuo A."/>
            <person name="Liang C."/>
            <person name="Lipzen A."/>
            <person name="Lutzoni F."/>
            <person name="Magnuson J."/>
            <person name="Mondo S."/>
            <person name="Nolan M."/>
            <person name="Ohm R."/>
            <person name="Pangilinan J."/>
            <person name="Park H.-J."/>
            <person name="Ramirez L."/>
            <person name="Alfaro M."/>
            <person name="Sun H."/>
            <person name="Tritt A."/>
            <person name="Yoshinaga Y."/>
            <person name="Zwiers L.-H."/>
            <person name="Turgeon B."/>
            <person name="Goodwin S."/>
            <person name="Spatafora J."/>
            <person name="Crous P."/>
            <person name="Grigoriev I."/>
        </authorList>
    </citation>
    <scope>NUCLEOTIDE SEQUENCE</scope>
    <source>
        <strain evidence="12">CBS 113389</strain>
    </source>
</reference>
<feature type="transmembrane region" description="Helical" evidence="10">
    <location>
        <begin position="485"/>
        <end position="510"/>
    </location>
</feature>
<evidence type="ECO:0000256" key="2">
    <source>
        <dbReference type="ARBA" id="ARBA00022692"/>
    </source>
</evidence>
<evidence type="ECO:0000256" key="3">
    <source>
        <dbReference type="ARBA" id="ARBA00022989"/>
    </source>
</evidence>
<comment type="subcellular location">
    <subcellularLocation>
        <location evidence="1">Membrane</location>
        <topology evidence="1">Multi-pass membrane protein</topology>
    </subcellularLocation>
</comment>
<feature type="transmembrane region" description="Helical" evidence="10">
    <location>
        <begin position="374"/>
        <end position="400"/>
    </location>
</feature>
<evidence type="ECO:0000256" key="6">
    <source>
        <dbReference type="ARBA" id="ARBA00053977"/>
    </source>
</evidence>
<feature type="compositionally biased region" description="Basic and acidic residues" evidence="9">
    <location>
        <begin position="29"/>
        <end position="39"/>
    </location>
</feature>
<feature type="transmembrane region" description="Helical" evidence="10">
    <location>
        <begin position="334"/>
        <end position="354"/>
    </location>
</feature>
<feature type="transmembrane region" description="Helical" evidence="10">
    <location>
        <begin position="145"/>
        <end position="164"/>
    </location>
</feature>
<evidence type="ECO:0000256" key="1">
    <source>
        <dbReference type="ARBA" id="ARBA00004141"/>
    </source>
</evidence>
<feature type="region of interest" description="Disordered" evidence="9">
    <location>
        <begin position="1"/>
        <end position="65"/>
    </location>
</feature>
<evidence type="ECO:0000313" key="13">
    <source>
        <dbReference type="Proteomes" id="UP000799767"/>
    </source>
</evidence>
<evidence type="ECO:0000256" key="7">
    <source>
        <dbReference type="ARBA" id="ARBA00069139"/>
    </source>
</evidence>
<feature type="compositionally biased region" description="Polar residues" evidence="9">
    <location>
        <begin position="1"/>
        <end position="10"/>
    </location>
</feature>
<dbReference type="InterPro" id="IPR036259">
    <property type="entry name" value="MFS_trans_sf"/>
</dbReference>
<dbReference type="AlphaFoldDB" id="A0A6A6PP97"/>
<evidence type="ECO:0000256" key="9">
    <source>
        <dbReference type="SAM" id="MobiDB-lite"/>
    </source>
</evidence>
<dbReference type="Proteomes" id="UP000799767">
    <property type="component" value="Unassembled WGS sequence"/>
</dbReference>
<feature type="transmembrane region" description="Helical" evidence="10">
    <location>
        <begin position="235"/>
        <end position="257"/>
    </location>
</feature>
<dbReference type="PANTHER" id="PTHR23502">
    <property type="entry name" value="MAJOR FACILITATOR SUPERFAMILY"/>
    <property type="match status" value="1"/>
</dbReference>
<feature type="transmembrane region" description="Helical" evidence="10">
    <location>
        <begin position="205"/>
        <end position="223"/>
    </location>
</feature>
<dbReference type="EMBL" id="MU001638">
    <property type="protein sequence ID" value="KAF2481263.1"/>
    <property type="molecule type" value="Genomic_DNA"/>
</dbReference>
<dbReference type="FunFam" id="1.20.1250.20:FF:000011">
    <property type="entry name" value="MFS multidrug transporter, putative"/>
    <property type="match status" value="1"/>
</dbReference>
<gene>
    <name evidence="12" type="ORF">BDY17DRAFT_312003</name>
</gene>
<evidence type="ECO:0000256" key="5">
    <source>
        <dbReference type="ARBA" id="ARBA00038347"/>
    </source>
</evidence>
<feature type="transmembrane region" description="Helical" evidence="10">
    <location>
        <begin position="421"/>
        <end position="440"/>
    </location>
</feature>
<feature type="transmembrane region" description="Helical" evidence="10">
    <location>
        <begin position="452"/>
        <end position="473"/>
    </location>
</feature>
<keyword evidence="3 10" id="KW-1133">Transmembrane helix</keyword>
<organism evidence="12 13">
    <name type="scientific">Neohortaea acidophila</name>
    <dbReference type="NCBI Taxonomy" id="245834"/>
    <lineage>
        <taxon>Eukaryota</taxon>
        <taxon>Fungi</taxon>
        <taxon>Dikarya</taxon>
        <taxon>Ascomycota</taxon>
        <taxon>Pezizomycotina</taxon>
        <taxon>Dothideomycetes</taxon>
        <taxon>Dothideomycetidae</taxon>
        <taxon>Mycosphaerellales</taxon>
        <taxon>Teratosphaeriaceae</taxon>
        <taxon>Neohortaea</taxon>
    </lineage>
</organism>
<keyword evidence="13" id="KW-1185">Reference proteome</keyword>
<dbReference type="PANTHER" id="PTHR23502:SF49">
    <property type="entry name" value="MAJOR FACILITATOR SUPERFAMILY (MFS) PROFILE DOMAIN-CONTAINING PROTEIN"/>
    <property type="match status" value="1"/>
</dbReference>
<evidence type="ECO:0000256" key="8">
    <source>
        <dbReference type="ARBA" id="ARBA00077167"/>
    </source>
</evidence>
<protein>
    <recommendedName>
        <fullName evidence="7">Cercosporin MFS transporter CTB4</fullName>
    </recommendedName>
    <alternativeName>
        <fullName evidence="8">Cercosporin toxin biosynthesis cluster protein 4</fullName>
    </alternativeName>
</protein>
<dbReference type="GO" id="GO:0005886">
    <property type="term" value="C:plasma membrane"/>
    <property type="evidence" value="ECO:0007669"/>
    <property type="project" value="TreeGrafter"/>
</dbReference>
<evidence type="ECO:0000256" key="4">
    <source>
        <dbReference type="ARBA" id="ARBA00023136"/>
    </source>
</evidence>
<feature type="domain" description="Major facilitator superfamily (MFS) profile" evidence="11">
    <location>
        <begin position="110"/>
        <end position="545"/>
    </location>
</feature>
<feature type="transmembrane region" description="Helical" evidence="10">
    <location>
        <begin position="108"/>
        <end position="129"/>
    </location>
</feature>
<keyword evidence="2 10" id="KW-0812">Transmembrane</keyword>
<dbReference type="InterPro" id="IPR011701">
    <property type="entry name" value="MFS"/>
</dbReference>
<feature type="transmembrane region" description="Helical" evidence="10">
    <location>
        <begin position="269"/>
        <end position="295"/>
    </location>
</feature>
<dbReference type="SUPFAM" id="SSF103473">
    <property type="entry name" value="MFS general substrate transporter"/>
    <property type="match status" value="1"/>
</dbReference>
<dbReference type="Pfam" id="PF07690">
    <property type="entry name" value="MFS_1"/>
    <property type="match status" value="1"/>
</dbReference>
<keyword evidence="4 10" id="KW-0472">Membrane</keyword>
<comment type="function">
    <text evidence="6">MFS transporter; part of the gene cluster that mediates the biosynthesis of cercosporin, a light-activated, non-host-selective toxin. The perylenequinone chromophore of cercosporin absorbs light energy to attain an electronically-activated triplet state and produces active oxygen species such as the hydroxyl radical, superoxide, hydrogen peroxide or singlet oxygen upon reaction with oxygen molecules. These reactive oxygen species cause damage to various cellular components including lipids, proteins and nucleic acids. Responsible for secretion and accumulation of cercosporin, but does not play any roles in self-protection against the toxicity of cercosporin.</text>
</comment>
<dbReference type="Gene3D" id="1.20.1250.20">
    <property type="entry name" value="MFS general substrate transporter like domains"/>
    <property type="match status" value="1"/>
</dbReference>
<dbReference type="RefSeq" id="XP_033587833.1">
    <property type="nucleotide sequence ID" value="XM_033735591.1"/>
</dbReference>
<evidence type="ECO:0000259" key="11">
    <source>
        <dbReference type="PROSITE" id="PS50850"/>
    </source>
</evidence>
<accession>A0A6A6PP97</accession>
<evidence type="ECO:0000256" key="10">
    <source>
        <dbReference type="SAM" id="Phobius"/>
    </source>
</evidence>
<dbReference type="CDD" id="cd17323">
    <property type="entry name" value="MFS_Tpo1_MDR_like"/>
    <property type="match status" value="1"/>
</dbReference>